<evidence type="ECO:0000313" key="10">
    <source>
        <dbReference type="Proteomes" id="UP000664256"/>
    </source>
</evidence>
<dbReference type="InterPro" id="IPR036388">
    <property type="entry name" value="WH-like_DNA-bd_sf"/>
</dbReference>
<evidence type="ECO:0000256" key="4">
    <source>
        <dbReference type="ARBA" id="ARBA00023163"/>
    </source>
</evidence>
<dbReference type="Pfam" id="PF22381">
    <property type="entry name" value="Staph_reg_Sar_Rot"/>
    <property type="match status" value="1"/>
</dbReference>
<dbReference type="PANTHER" id="PTHR42756">
    <property type="entry name" value="TRANSCRIPTIONAL REGULATOR, MARR"/>
    <property type="match status" value="1"/>
</dbReference>
<comment type="subcellular location">
    <subcellularLocation>
        <location evidence="1">Cytoplasm</location>
    </subcellularLocation>
</comment>
<dbReference type="SMART" id="SM00347">
    <property type="entry name" value="HTH_MARR"/>
    <property type="match status" value="1"/>
</dbReference>
<evidence type="ECO:0000256" key="6">
    <source>
        <dbReference type="ARBA" id="ARBA00047188"/>
    </source>
</evidence>
<dbReference type="RefSeq" id="WP_206903600.1">
    <property type="nucleotide sequence ID" value="NZ_JAFLVT010000008.1"/>
</dbReference>
<dbReference type="Proteomes" id="UP000664256">
    <property type="component" value="Unassembled WGS sequence"/>
</dbReference>
<evidence type="ECO:0000256" key="3">
    <source>
        <dbReference type="ARBA" id="ARBA00023125"/>
    </source>
</evidence>
<sequence length="139" mass="16185">MAEDFLTKELCFQLYVASKEIIRLYKPFLAELDLTYTSFIALLAIEEDMSVKCLGEKLFLDSGTLSPLLKKMENQGLLNRSRSPEDERILKIDLTQKGREIKSQLPNISKKVYQNIKSRNPEIDYHQLMHFLNQLNLAF</sequence>
<dbReference type="PROSITE" id="PS50995">
    <property type="entry name" value="HTH_MARR_2"/>
    <property type="match status" value="1"/>
</dbReference>
<keyword evidence="2" id="KW-0805">Transcription regulation</keyword>
<comment type="caution">
    <text evidence="9">The sequence shown here is derived from an EMBL/GenBank/DDBJ whole genome shotgun (WGS) entry which is preliminary data.</text>
</comment>
<accession>A0ABS3H7S2</accession>
<gene>
    <name evidence="9" type="ORF">JZO76_08085</name>
</gene>
<dbReference type="InterPro" id="IPR036390">
    <property type="entry name" value="WH_DNA-bd_sf"/>
</dbReference>
<name>A0ABS3H7S2_9ENTE</name>
<keyword evidence="3" id="KW-0238">DNA-binding</keyword>
<dbReference type="InterPro" id="IPR000835">
    <property type="entry name" value="HTH_MarR-typ"/>
</dbReference>
<proteinExistence type="inferred from homology"/>
<evidence type="ECO:0000313" key="9">
    <source>
        <dbReference type="EMBL" id="MBO0449497.1"/>
    </source>
</evidence>
<evidence type="ECO:0000259" key="8">
    <source>
        <dbReference type="PROSITE" id="PS50995"/>
    </source>
</evidence>
<comment type="similarity">
    <text evidence="5">Belongs to the SarZ family.</text>
</comment>
<evidence type="ECO:0000256" key="2">
    <source>
        <dbReference type="ARBA" id="ARBA00023015"/>
    </source>
</evidence>
<keyword evidence="4" id="KW-0804">Transcription</keyword>
<protein>
    <recommendedName>
        <fullName evidence="6">HTH-type transcriptional regulator SarZ</fullName>
    </recommendedName>
    <alternativeName>
        <fullName evidence="7">Staphylococcal accessory regulator Z</fullName>
    </alternativeName>
</protein>
<reference evidence="9 10" key="1">
    <citation type="submission" date="2021-03" db="EMBL/GenBank/DDBJ databases">
        <title>Enterococcal diversity collection.</title>
        <authorList>
            <person name="Gilmore M.S."/>
            <person name="Schwartzman J."/>
            <person name="Van Tyne D."/>
            <person name="Martin M."/>
            <person name="Earl A.M."/>
            <person name="Manson A.L."/>
            <person name="Straub T."/>
            <person name="Salamzade R."/>
            <person name="Saavedra J."/>
            <person name="Lebreton F."/>
            <person name="Prichula J."/>
            <person name="Schaufler K."/>
            <person name="Gaca A."/>
            <person name="Sgardioli B."/>
            <person name="Wagenaar J."/>
            <person name="Strong T."/>
        </authorList>
    </citation>
    <scope>NUCLEOTIDE SEQUENCE [LARGE SCALE GENOMIC DNA]</scope>
    <source>
        <strain evidence="9 10">MJM12</strain>
    </source>
</reference>
<evidence type="ECO:0000256" key="1">
    <source>
        <dbReference type="ARBA" id="ARBA00004496"/>
    </source>
</evidence>
<feature type="domain" description="HTH marR-type" evidence="8">
    <location>
        <begin position="7"/>
        <end position="137"/>
    </location>
</feature>
<dbReference type="PRINTS" id="PR00598">
    <property type="entry name" value="HTHMARR"/>
</dbReference>
<organism evidence="9 10">
    <name type="scientific">Candidatus Enterococcus myersii</name>
    <dbReference type="NCBI Taxonomy" id="2815322"/>
    <lineage>
        <taxon>Bacteria</taxon>
        <taxon>Bacillati</taxon>
        <taxon>Bacillota</taxon>
        <taxon>Bacilli</taxon>
        <taxon>Lactobacillales</taxon>
        <taxon>Enterococcaceae</taxon>
        <taxon>Enterococcus</taxon>
    </lineage>
</organism>
<dbReference type="InterPro" id="IPR055166">
    <property type="entry name" value="Transc_reg_Sar_Rot_HTH"/>
</dbReference>
<dbReference type="EMBL" id="JAFLVT010000008">
    <property type="protein sequence ID" value="MBO0449497.1"/>
    <property type="molecule type" value="Genomic_DNA"/>
</dbReference>
<dbReference type="Gene3D" id="1.10.10.10">
    <property type="entry name" value="Winged helix-like DNA-binding domain superfamily/Winged helix DNA-binding domain"/>
    <property type="match status" value="1"/>
</dbReference>
<dbReference type="PANTHER" id="PTHR42756:SF1">
    <property type="entry name" value="TRANSCRIPTIONAL REPRESSOR OF EMRAB OPERON"/>
    <property type="match status" value="1"/>
</dbReference>
<keyword evidence="10" id="KW-1185">Reference proteome</keyword>
<evidence type="ECO:0000256" key="7">
    <source>
        <dbReference type="ARBA" id="ARBA00047207"/>
    </source>
</evidence>
<dbReference type="SUPFAM" id="SSF46785">
    <property type="entry name" value="Winged helix' DNA-binding domain"/>
    <property type="match status" value="1"/>
</dbReference>
<evidence type="ECO:0000256" key="5">
    <source>
        <dbReference type="ARBA" id="ARBA00046337"/>
    </source>
</evidence>